<protein>
    <submittedName>
        <fullName evidence="1">Uncharacterized protein</fullName>
    </submittedName>
</protein>
<dbReference type="AlphaFoldDB" id="A0AA38R1Z4"/>
<comment type="caution">
    <text evidence="1">The sequence shown here is derived from an EMBL/GenBank/DDBJ whole genome shotgun (WGS) entry which is preliminary data.</text>
</comment>
<sequence length="240" mass="26304">MDQTGLKVIFYDPNRAAPSREEYWEYIVNRIFHGLSRDRGTLSAPFLRSLSWLESEEPIESAARLARSISSDKGEVRAFKELLLYTLCATLQRRGLNSRGDKNWVLRIVAGDVGNKTLGAFTRGAVFANEVIFEWAARSGHQDGIALATSAIYTGGLTIPQWAVLADHKKDAKERIVSSSLPSNSLGESPLLIPCLIEAMTGGRVMSADVCQFLDLEPSLLPDPGPVVQAYRAVVVDEPA</sequence>
<dbReference type="EMBL" id="JANBVO010000082">
    <property type="protein sequence ID" value="KAJ9130651.1"/>
    <property type="molecule type" value="Genomic_DNA"/>
</dbReference>
<evidence type="ECO:0000313" key="1">
    <source>
        <dbReference type="EMBL" id="KAJ9130651.1"/>
    </source>
</evidence>
<dbReference type="Proteomes" id="UP001174694">
    <property type="component" value="Unassembled WGS sequence"/>
</dbReference>
<gene>
    <name evidence="1" type="ORF">NKR23_g12101</name>
</gene>
<accession>A0AA38R1Z4</accession>
<evidence type="ECO:0000313" key="2">
    <source>
        <dbReference type="Proteomes" id="UP001174694"/>
    </source>
</evidence>
<keyword evidence="2" id="KW-1185">Reference proteome</keyword>
<name>A0AA38R1Z4_9PEZI</name>
<organism evidence="1 2">
    <name type="scientific">Pleurostoma richardsiae</name>
    <dbReference type="NCBI Taxonomy" id="41990"/>
    <lineage>
        <taxon>Eukaryota</taxon>
        <taxon>Fungi</taxon>
        <taxon>Dikarya</taxon>
        <taxon>Ascomycota</taxon>
        <taxon>Pezizomycotina</taxon>
        <taxon>Sordariomycetes</taxon>
        <taxon>Sordariomycetidae</taxon>
        <taxon>Calosphaeriales</taxon>
        <taxon>Pleurostomataceae</taxon>
        <taxon>Pleurostoma</taxon>
    </lineage>
</organism>
<reference evidence="1" key="1">
    <citation type="submission" date="2022-07" db="EMBL/GenBank/DDBJ databases">
        <title>Fungi with potential for degradation of polypropylene.</title>
        <authorList>
            <person name="Gostincar C."/>
        </authorList>
    </citation>
    <scope>NUCLEOTIDE SEQUENCE</scope>
    <source>
        <strain evidence="1">EXF-13308</strain>
    </source>
</reference>
<proteinExistence type="predicted"/>